<dbReference type="InterPro" id="IPR036259">
    <property type="entry name" value="MFS_trans_sf"/>
</dbReference>
<dbReference type="GO" id="GO:0016020">
    <property type="term" value="C:membrane"/>
    <property type="evidence" value="ECO:0007669"/>
    <property type="project" value="UniProtKB-SubCell"/>
</dbReference>
<evidence type="ECO:0000256" key="3">
    <source>
        <dbReference type="ARBA" id="ARBA00022989"/>
    </source>
</evidence>
<keyword evidence="4 5" id="KW-0472">Membrane</keyword>
<evidence type="ECO:0000256" key="1">
    <source>
        <dbReference type="ARBA" id="ARBA00004141"/>
    </source>
</evidence>
<dbReference type="Gene3D" id="1.20.1250.20">
    <property type="entry name" value="MFS general substrate transporter like domains"/>
    <property type="match status" value="1"/>
</dbReference>
<name>A0A915DYR9_9BILA</name>
<dbReference type="Proteomes" id="UP000887574">
    <property type="component" value="Unplaced"/>
</dbReference>
<keyword evidence="3 5" id="KW-1133">Transmembrane helix</keyword>
<proteinExistence type="predicted"/>
<dbReference type="AlphaFoldDB" id="A0A915DYR9"/>
<evidence type="ECO:0000256" key="4">
    <source>
        <dbReference type="ARBA" id="ARBA00023136"/>
    </source>
</evidence>
<organism evidence="6 7">
    <name type="scientific">Ditylenchus dipsaci</name>
    <dbReference type="NCBI Taxonomy" id="166011"/>
    <lineage>
        <taxon>Eukaryota</taxon>
        <taxon>Metazoa</taxon>
        <taxon>Ecdysozoa</taxon>
        <taxon>Nematoda</taxon>
        <taxon>Chromadorea</taxon>
        <taxon>Rhabditida</taxon>
        <taxon>Tylenchina</taxon>
        <taxon>Tylenchomorpha</taxon>
        <taxon>Sphaerularioidea</taxon>
        <taxon>Anguinidae</taxon>
        <taxon>Anguininae</taxon>
        <taxon>Ditylenchus</taxon>
    </lineage>
</organism>
<protein>
    <submittedName>
        <fullName evidence="7">Major facilitator superfamily (MFS) profile domain-containing protein</fullName>
    </submittedName>
</protein>
<evidence type="ECO:0000256" key="2">
    <source>
        <dbReference type="ARBA" id="ARBA00022692"/>
    </source>
</evidence>
<feature type="transmembrane region" description="Helical" evidence="5">
    <location>
        <begin position="69"/>
        <end position="90"/>
    </location>
</feature>
<keyword evidence="6" id="KW-1185">Reference proteome</keyword>
<reference evidence="7" key="1">
    <citation type="submission" date="2022-11" db="UniProtKB">
        <authorList>
            <consortium name="WormBaseParasite"/>
        </authorList>
    </citation>
    <scope>IDENTIFICATION</scope>
</reference>
<evidence type="ECO:0000313" key="7">
    <source>
        <dbReference type="WBParaSite" id="jg24363.1"/>
    </source>
</evidence>
<dbReference type="WBParaSite" id="jg24363.1">
    <property type="protein sequence ID" value="jg24363.1"/>
    <property type="gene ID" value="jg24363"/>
</dbReference>
<feature type="transmembrane region" description="Helical" evidence="5">
    <location>
        <begin position="42"/>
        <end position="63"/>
    </location>
</feature>
<feature type="transmembrane region" description="Helical" evidence="5">
    <location>
        <begin position="6"/>
        <end position="30"/>
    </location>
</feature>
<dbReference type="SUPFAM" id="SSF103473">
    <property type="entry name" value="MFS general substrate transporter"/>
    <property type="match status" value="1"/>
</dbReference>
<sequence length="100" mass="10787">MGQTGAVILVTNLVGLVFIEYTWDACYLCAVESMPTEMRATAVGSCSLMARAGAIIAPILAYLNTIWTPSGYLVVTVFGSLNLFISYKWLIETRGSASIK</sequence>
<evidence type="ECO:0000313" key="6">
    <source>
        <dbReference type="Proteomes" id="UP000887574"/>
    </source>
</evidence>
<keyword evidence="2 5" id="KW-0812">Transmembrane</keyword>
<accession>A0A915DYR9</accession>
<comment type="subcellular location">
    <subcellularLocation>
        <location evidence="1">Membrane</location>
        <topology evidence="1">Multi-pass membrane protein</topology>
    </subcellularLocation>
</comment>
<evidence type="ECO:0000256" key="5">
    <source>
        <dbReference type="SAM" id="Phobius"/>
    </source>
</evidence>
<dbReference type="PANTHER" id="PTHR24064">
    <property type="entry name" value="SOLUTE CARRIER FAMILY 22 MEMBER"/>
    <property type="match status" value="1"/>
</dbReference>